<evidence type="ECO:0000313" key="1">
    <source>
        <dbReference type="EMBL" id="BBI51892.1"/>
    </source>
</evidence>
<keyword evidence="2" id="KW-1185">Reference proteome</keyword>
<gene>
    <name evidence="1" type="ORF">HORIV_43130</name>
</gene>
<sequence>MQLAMSFPGNRSDLINGIRRLRFPSRAPSRSTLKLEEAWHEFIPREEWDVRLAPHMQAADLGLLLAAGRGSWFSAACTCTPSIMVRWNHS</sequence>
<protein>
    <submittedName>
        <fullName evidence="1">Uncharacterized protein</fullName>
    </submittedName>
</protein>
<dbReference type="Gene3D" id="3.40.50.150">
    <property type="entry name" value="Vaccinia Virus protein VP39"/>
    <property type="match status" value="1"/>
</dbReference>
<dbReference type="Proteomes" id="UP000289555">
    <property type="component" value="Chromosome"/>
</dbReference>
<organism evidence="1 2">
    <name type="scientific">Vreelandella olivaria</name>
    <dbReference type="NCBI Taxonomy" id="390919"/>
    <lineage>
        <taxon>Bacteria</taxon>
        <taxon>Pseudomonadati</taxon>
        <taxon>Pseudomonadota</taxon>
        <taxon>Gammaproteobacteria</taxon>
        <taxon>Oceanospirillales</taxon>
        <taxon>Halomonadaceae</taxon>
        <taxon>Vreelandella</taxon>
    </lineage>
</organism>
<proteinExistence type="predicted"/>
<accession>A0ABM7GMS4</accession>
<reference evidence="2" key="1">
    <citation type="journal article" date="2019" name="Microbiol. Resour. Announc.">
        <title>Complete Genome Sequence of Halomonas olivaria, a Moderately Halophilic Bacterium Isolated from Olive Processing Effluents, Obtained by Nanopore Sequencing.</title>
        <authorList>
            <person name="Nagata S."/>
            <person name="Ii K.M."/>
            <person name="Tsukimi T."/>
            <person name="Miura M.C."/>
            <person name="Galipon J."/>
            <person name="Arakawa K."/>
        </authorList>
    </citation>
    <scope>NUCLEOTIDE SEQUENCE [LARGE SCALE GENOMIC DNA]</scope>
    <source>
        <strain evidence="2">TYRC17</strain>
    </source>
</reference>
<dbReference type="EMBL" id="AP019416">
    <property type="protein sequence ID" value="BBI51892.1"/>
    <property type="molecule type" value="Genomic_DNA"/>
</dbReference>
<evidence type="ECO:0000313" key="2">
    <source>
        <dbReference type="Proteomes" id="UP000289555"/>
    </source>
</evidence>
<name>A0ABM7GMS4_9GAMM</name>
<dbReference type="InterPro" id="IPR029063">
    <property type="entry name" value="SAM-dependent_MTases_sf"/>
</dbReference>